<accession>A0A6A6VW08</accession>
<evidence type="ECO:0008006" key="3">
    <source>
        <dbReference type="Google" id="ProtNLM"/>
    </source>
</evidence>
<gene>
    <name evidence="1" type="ORF">EJ05DRAFT_457158</name>
</gene>
<dbReference type="AlphaFoldDB" id="A0A6A6VW08"/>
<protein>
    <recommendedName>
        <fullName evidence="3">N-acetyltransferase domain-containing protein</fullName>
    </recommendedName>
</protein>
<dbReference type="RefSeq" id="XP_033596796.1">
    <property type="nucleotide sequence ID" value="XM_033742520.1"/>
</dbReference>
<dbReference type="Gene3D" id="3.40.630.30">
    <property type="match status" value="1"/>
</dbReference>
<dbReference type="PANTHER" id="PTHR42791:SF14">
    <property type="entry name" value="N-ACETYLTRANSFERASE DOMAIN-CONTAINING PROTEIN"/>
    <property type="match status" value="1"/>
</dbReference>
<dbReference type="PANTHER" id="PTHR42791">
    <property type="entry name" value="GNAT FAMILY ACETYLTRANSFERASE"/>
    <property type="match status" value="1"/>
</dbReference>
<name>A0A6A6VW08_9PEZI</name>
<organism evidence="1 2">
    <name type="scientific">Pseudovirgaria hyperparasitica</name>
    <dbReference type="NCBI Taxonomy" id="470096"/>
    <lineage>
        <taxon>Eukaryota</taxon>
        <taxon>Fungi</taxon>
        <taxon>Dikarya</taxon>
        <taxon>Ascomycota</taxon>
        <taxon>Pezizomycotina</taxon>
        <taxon>Dothideomycetes</taxon>
        <taxon>Dothideomycetes incertae sedis</taxon>
        <taxon>Acrospermales</taxon>
        <taxon>Acrospermaceae</taxon>
        <taxon>Pseudovirgaria</taxon>
    </lineage>
</organism>
<dbReference type="EMBL" id="ML996581">
    <property type="protein sequence ID" value="KAF2754345.1"/>
    <property type="molecule type" value="Genomic_DNA"/>
</dbReference>
<keyword evidence="2" id="KW-1185">Reference proteome</keyword>
<dbReference type="InterPro" id="IPR052523">
    <property type="entry name" value="Trichothecene_AcTrans"/>
</dbReference>
<dbReference type="OrthoDB" id="4738875at2759"/>
<dbReference type="GeneID" id="54483574"/>
<dbReference type="Proteomes" id="UP000799437">
    <property type="component" value="Unassembled WGS sequence"/>
</dbReference>
<reference evidence="1" key="1">
    <citation type="journal article" date="2020" name="Stud. Mycol.">
        <title>101 Dothideomycetes genomes: a test case for predicting lifestyles and emergence of pathogens.</title>
        <authorList>
            <person name="Haridas S."/>
            <person name="Albert R."/>
            <person name="Binder M."/>
            <person name="Bloem J."/>
            <person name="Labutti K."/>
            <person name="Salamov A."/>
            <person name="Andreopoulos B."/>
            <person name="Baker S."/>
            <person name="Barry K."/>
            <person name="Bills G."/>
            <person name="Bluhm B."/>
            <person name="Cannon C."/>
            <person name="Castanera R."/>
            <person name="Culley D."/>
            <person name="Daum C."/>
            <person name="Ezra D."/>
            <person name="Gonzalez J."/>
            <person name="Henrissat B."/>
            <person name="Kuo A."/>
            <person name="Liang C."/>
            <person name="Lipzen A."/>
            <person name="Lutzoni F."/>
            <person name="Magnuson J."/>
            <person name="Mondo S."/>
            <person name="Nolan M."/>
            <person name="Ohm R."/>
            <person name="Pangilinan J."/>
            <person name="Park H.-J."/>
            <person name="Ramirez L."/>
            <person name="Alfaro M."/>
            <person name="Sun H."/>
            <person name="Tritt A."/>
            <person name="Yoshinaga Y."/>
            <person name="Zwiers L.-H."/>
            <person name="Turgeon B."/>
            <person name="Goodwin S."/>
            <person name="Spatafora J."/>
            <person name="Crous P."/>
            <person name="Grigoriev I."/>
        </authorList>
    </citation>
    <scope>NUCLEOTIDE SEQUENCE</scope>
    <source>
        <strain evidence="1">CBS 121739</strain>
    </source>
</reference>
<proteinExistence type="predicted"/>
<evidence type="ECO:0000313" key="2">
    <source>
        <dbReference type="Proteomes" id="UP000799437"/>
    </source>
</evidence>
<evidence type="ECO:0000313" key="1">
    <source>
        <dbReference type="EMBL" id="KAF2754345.1"/>
    </source>
</evidence>
<sequence>MSFELSPVEKHELRDVINMLFKAYDSESAFVNAIYPYTLTEDGINGLDMVVARLEYLRDVLDPSTQWWKVTDISTGEIILASQWNVYYKDSEKPPPMHLDGPPKAWKDETEKKYAIEMFKNFIAPREAKYAKDDVHAPIICLNIMGTTQKHRSKGAASLQIAYYNELADKLDAFITTESTIAAERLYKKYGYEPKQEFVVEAISEEFASRPKEKLIFMERERRSKRGDVHK</sequence>